<dbReference type="Pfam" id="PF08401">
    <property type="entry name" value="ArdcN"/>
    <property type="match status" value="1"/>
</dbReference>
<dbReference type="InterPro" id="IPR041045">
    <property type="entry name" value="LPD25"/>
</dbReference>
<dbReference type="InterPro" id="IPR010359">
    <property type="entry name" value="IrrE_HExxH"/>
</dbReference>
<evidence type="ECO:0000313" key="4">
    <source>
        <dbReference type="EMBL" id="CEJ75504.1"/>
    </source>
</evidence>
<sequence>MKINTELIKKTLNDYKKDILDICTSDNITIDTLSTKIESIKDNVNTFSTLSLFIDDPTFVKETTALSLISERLIENQFDFFENKDFKSSLSDSLCNMGIDLNTDPTPSNDNLNNYIVDNDINKEIQNTVDNNSNPVESEINLNNKNEVKDKKELSKSLNDLTPKEKVDLLVETANDTISSYFQSPEDMKKYLDFMSKFYKYSPRNIALIENQFMVAKAVGSFKFWKDNGFTVNKGEKGIKILVPTKVKYIILDDENIKQLKYATKEEKEKVKKGILQTIEKQYYKTGYVFEISQTNATEKDLPKLFPNKWLDGEVKDYDKMYKAMEKIADTIGVKIIEPIEEMGVAKGYSLPETKEVALNPRNSQLQNVKTLLHELAHAKLHNIETRNNYSKQEREYQAEMIAYTTCSYFDIDTSDYSFDYIYNWTKNMDFDESIKIIEEVKKTSTEYIQIIEDYLNDEPSMDMSSNDDEKEKEKNITENIDINEVENHKSKDNLLLNIDNIYVKFTSSKSNTIEKDDIYDFDTANELVRVLNEKYSYLKTPMQTNFELHIDENCSNPFYSGSIELGNENEYDLKSNLDRITNKDTIYVKFLWSENINIQENSIFEFNKANELLEILTKLHLAEKIPGYDKTKFELHFNKECTDKFYTGRFDIGDGEYNNLKEYLYDNSCNSTKEILSERLGIKDKKKNQSINKDIDMDFEL</sequence>
<evidence type="ECO:0008006" key="6">
    <source>
        <dbReference type="Google" id="ProtNLM"/>
    </source>
</evidence>
<dbReference type="Gene3D" id="1.10.10.2910">
    <property type="match status" value="1"/>
</dbReference>
<reference evidence="4 5" key="1">
    <citation type="submission" date="2014-11" db="EMBL/GenBank/DDBJ databases">
        <authorList>
            <person name="Aslett M.A."/>
            <person name="De Silva N."/>
        </authorList>
    </citation>
    <scope>NUCLEOTIDE SEQUENCE [LARGE SCALE GENOMIC DNA]</scope>
    <source>
        <strain evidence="4 5">ATCC9714</strain>
        <plasmid evidence="4 5">pCS1</plasmid>
    </source>
</reference>
<dbReference type="Pfam" id="PF06114">
    <property type="entry name" value="Peptidase_M78"/>
    <property type="match status" value="1"/>
</dbReference>
<dbReference type="Proteomes" id="UP000032811">
    <property type="component" value="Plasmid pCS1"/>
</dbReference>
<feature type="domain" description="IrrE N-terminal-like" evidence="1">
    <location>
        <begin position="330"/>
        <end position="405"/>
    </location>
</feature>
<dbReference type="Pfam" id="PF18840">
    <property type="entry name" value="LPD25"/>
    <property type="match status" value="1"/>
</dbReference>
<dbReference type="RefSeq" id="WP_057577637.1">
    <property type="nucleotide sequence ID" value="NZ_CDNJ01000026.1"/>
</dbReference>
<dbReference type="EMBL" id="LN679999">
    <property type="protein sequence ID" value="CEJ75504.1"/>
    <property type="molecule type" value="Genomic_DNA"/>
</dbReference>
<gene>
    <name evidence="4" type="ORF">ATCC9714PCS11_00451</name>
</gene>
<geneLocation type="plasmid" evidence="4 5">
    <name>pCS1</name>
</geneLocation>
<organism evidence="4 5">
    <name type="scientific">Paraclostridium sordellii</name>
    <name type="common">Clostridium sordellii</name>
    <dbReference type="NCBI Taxonomy" id="1505"/>
    <lineage>
        <taxon>Bacteria</taxon>
        <taxon>Bacillati</taxon>
        <taxon>Bacillota</taxon>
        <taxon>Clostridia</taxon>
        <taxon>Peptostreptococcales</taxon>
        <taxon>Peptostreptococcaceae</taxon>
        <taxon>Paraclostridium</taxon>
    </lineage>
</organism>
<keyword evidence="4" id="KW-0614">Plasmid</keyword>
<dbReference type="InterPro" id="IPR013610">
    <property type="entry name" value="ArdC_N"/>
</dbReference>
<evidence type="ECO:0000259" key="3">
    <source>
        <dbReference type="Pfam" id="PF18840"/>
    </source>
</evidence>
<accession>A0ABM9RTU7</accession>
<proteinExistence type="predicted"/>
<evidence type="ECO:0000259" key="1">
    <source>
        <dbReference type="Pfam" id="PF06114"/>
    </source>
</evidence>
<feature type="domain" description="Large polyvalent protein associated" evidence="3">
    <location>
        <begin position="584"/>
        <end position="665"/>
    </location>
</feature>
<feature type="domain" description="N-terminal" evidence="2">
    <location>
        <begin position="181"/>
        <end position="274"/>
    </location>
</feature>
<keyword evidence="5" id="KW-1185">Reference proteome</keyword>
<evidence type="ECO:0000259" key="2">
    <source>
        <dbReference type="Pfam" id="PF08401"/>
    </source>
</evidence>
<evidence type="ECO:0000313" key="5">
    <source>
        <dbReference type="Proteomes" id="UP000032811"/>
    </source>
</evidence>
<dbReference type="GeneID" id="97539230"/>
<name>A0ABM9RTU7_PARSO</name>
<protein>
    <recommendedName>
        <fullName evidence="6">ImmA/IrrE family metallo-endopeptidase</fullName>
    </recommendedName>
</protein>